<sequence length="103" mass="10478">MIEGCAAGHLGVRCGASVSTSTGAWMIAGASTLPAAWLVLLASPGAWAEDTFGPDFAGRNAADITTATSAVVDLYEEADAFCRSDPTRIGPSSALVVKNARSF</sequence>
<name>A0ACD4NUR9_9HYPH</name>
<accession>A0ACD4NUR9</accession>
<evidence type="ECO:0000313" key="1">
    <source>
        <dbReference type="EMBL" id="WAJ30591.1"/>
    </source>
</evidence>
<protein>
    <submittedName>
        <fullName evidence="1">Uncharacterized protein</fullName>
    </submittedName>
</protein>
<proteinExistence type="predicted"/>
<dbReference type="EMBL" id="CP113520">
    <property type="protein sequence ID" value="WAJ30591.1"/>
    <property type="molecule type" value="Genomic_DNA"/>
</dbReference>
<dbReference type="Proteomes" id="UP001163223">
    <property type="component" value="Chromosome"/>
</dbReference>
<organism evidence="1 2">
    <name type="scientific">Antarcticirhabdus aurantiaca</name>
    <dbReference type="NCBI Taxonomy" id="2606717"/>
    <lineage>
        <taxon>Bacteria</taxon>
        <taxon>Pseudomonadati</taxon>
        <taxon>Pseudomonadota</taxon>
        <taxon>Alphaproteobacteria</taxon>
        <taxon>Hyphomicrobiales</taxon>
        <taxon>Aurantimonadaceae</taxon>
        <taxon>Antarcticirhabdus</taxon>
    </lineage>
</organism>
<reference evidence="1" key="1">
    <citation type="submission" date="2022-11" db="EMBL/GenBank/DDBJ databases">
        <title>beta-Carotene-producing bacterium, Jeongeuplla avenae sp. nov., alleviates the salt stress of Arabidopsis seedlings.</title>
        <authorList>
            <person name="Jiang L."/>
            <person name="Lee J."/>
        </authorList>
    </citation>
    <scope>NUCLEOTIDE SEQUENCE</scope>
    <source>
        <strain evidence="1">DY_R2A_6</strain>
    </source>
</reference>
<gene>
    <name evidence="1" type="ORF">OXU80_10460</name>
</gene>
<keyword evidence="2" id="KW-1185">Reference proteome</keyword>
<evidence type="ECO:0000313" key="2">
    <source>
        <dbReference type="Proteomes" id="UP001163223"/>
    </source>
</evidence>